<keyword evidence="4" id="KW-0963">Cytoplasm</keyword>
<dbReference type="AlphaFoldDB" id="A0A5E8BQK3"/>
<dbReference type="GeneID" id="43582322"/>
<keyword evidence="7" id="KW-0819">tRNA processing</keyword>
<dbReference type="GO" id="GO:0046540">
    <property type="term" value="C:U4/U6 x U5 tri-snRNP complex"/>
    <property type="evidence" value="ECO:0007669"/>
    <property type="project" value="TreeGrafter"/>
</dbReference>
<feature type="domain" description="Sm" evidence="15">
    <location>
        <begin position="22"/>
        <end position="91"/>
    </location>
</feature>
<evidence type="ECO:0000256" key="12">
    <source>
        <dbReference type="ARBA" id="ARBA00023274"/>
    </source>
</evidence>
<keyword evidence="12 13" id="KW-0687">Ribonucleoprotein</keyword>
<dbReference type="InterPro" id="IPR010920">
    <property type="entry name" value="LSM_dom_sf"/>
</dbReference>
<keyword evidence="5" id="KW-0698">rRNA processing</keyword>
<dbReference type="PROSITE" id="PS52002">
    <property type="entry name" value="SM"/>
    <property type="match status" value="1"/>
</dbReference>
<dbReference type="GO" id="GO:0005688">
    <property type="term" value="C:U6 snRNP"/>
    <property type="evidence" value="ECO:0007669"/>
    <property type="project" value="TreeGrafter"/>
</dbReference>
<evidence type="ECO:0000256" key="9">
    <source>
        <dbReference type="ARBA" id="ARBA00022884"/>
    </source>
</evidence>
<evidence type="ECO:0000256" key="1">
    <source>
        <dbReference type="ARBA" id="ARBA00004123"/>
    </source>
</evidence>
<organism evidence="16 17">
    <name type="scientific">Magnusiomyces paraingens</name>
    <dbReference type="NCBI Taxonomy" id="2606893"/>
    <lineage>
        <taxon>Eukaryota</taxon>
        <taxon>Fungi</taxon>
        <taxon>Dikarya</taxon>
        <taxon>Ascomycota</taxon>
        <taxon>Saccharomycotina</taxon>
        <taxon>Dipodascomycetes</taxon>
        <taxon>Dipodascales</taxon>
        <taxon>Dipodascaceae</taxon>
        <taxon>Magnusiomyces</taxon>
    </lineage>
</organism>
<dbReference type="InterPro" id="IPR047575">
    <property type="entry name" value="Sm"/>
</dbReference>
<dbReference type="SMART" id="SM00651">
    <property type="entry name" value="Sm"/>
    <property type="match status" value="1"/>
</dbReference>
<dbReference type="OrthoDB" id="268799at2759"/>
<dbReference type="GO" id="GO:0005732">
    <property type="term" value="C:sno(s)RNA-containing ribonucleoprotein complex"/>
    <property type="evidence" value="ECO:0007669"/>
    <property type="project" value="TreeGrafter"/>
</dbReference>
<evidence type="ECO:0000256" key="10">
    <source>
        <dbReference type="ARBA" id="ARBA00023187"/>
    </source>
</evidence>
<evidence type="ECO:0000256" key="4">
    <source>
        <dbReference type="ARBA" id="ARBA00022490"/>
    </source>
</evidence>
<dbReference type="RefSeq" id="XP_031854113.1">
    <property type="nucleotide sequence ID" value="XM_031998222.1"/>
</dbReference>
<evidence type="ECO:0000256" key="5">
    <source>
        <dbReference type="ARBA" id="ARBA00022552"/>
    </source>
</evidence>
<keyword evidence="9 13" id="KW-0694">RNA-binding</keyword>
<evidence type="ECO:0000256" key="7">
    <source>
        <dbReference type="ARBA" id="ARBA00022694"/>
    </source>
</evidence>
<gene>
    <name evidence="16" type="ORF">SAPINGB_P003504</name>
</gene>
<name>A0A5E8BQK3_9ASCO</name>
<dbReference type="GO" id="GO:0003723">
    <property type="term" value="F:RNA binding"/>
    <property type="evidence" value="ECO:0007669"/>
    <property type="project" value="UniProtKB-UniRule"/>
</dbReference>
<dbReference type="EMBL" id="CABVLU010000003">
    <property type="protein sequence ID" value="VVT53301.1"/>
    <property type="molecule type" value="Genomic_DNA"/>
</dbReference>
<keyword evidence="11 13" id="KW-0539">Nucleus</keyword>
<dbReference type="Pfam" id="PF01423">
    <property type="entry name" value="LSM"/>
    <property type="match status" value="1"/>
</dbReference>
<evidence type="ECO:0000256" key="8">
    <source>
        <dbReference type="ARBA" id="ARBA00022728"/>
    </source>
</evidence>
<dbReference type="InterPro" id="IPR001163">
    <property type="entry name" value="Sm_dom_euk/arc"/>
</dbReference>
<keyword evidence="8 13" id="KW-0747">Spliceosome</keyword>
<dbReference type="Proteomes" id="UP000398389">
    <property type="component" value="Unassembled WGS sequence"/>
</dbReference>
<accession>A0A5E8BQK3</accession>
<comment type="similarity">
    <text evidence="3 13">Belongs to the snRNP Sm proteins family. SmF/LSm6 subfamily.</text>
</comment>
<proteinExistence type="inferred from homology"/>
<evidence type="ECO:0000313" key="16">
    <source>
        <dbReference type="EMBL" id="VVT53301.1"/>
    </source>
</evidence>
<evidence type="ECO:0000259" key="15">
    <source>
        <dbReference type="PROSITE" id="PS52002"/>
    </source>
</evidence>
<evidence type="ECO:0000256" key="13">
    <source>
        <dbReference type="PIRNR" id="PIRNR006609"/>
    </source>
</evidence>
<feature type="region of interest" description="Disordered" evidence="14">
    <location>
        <begin position="1"/>
        <end position="23"/>
    </location>
</feature>
<evidence type="ECO:0000256" key="11">
    <source>
        <dbReference type="ARBA" id="ARBA00023242"/>
    </source>
</evidence>
<evidence type="ECO:0000256" key="2">
    <source>
        <dbReference type="ARBA" id="ARBA00004496"/>
    </source>
</evidence>
<keyword evidence="10 13" id="KW-0508">mRNA splicing</keyword>
<dbReference type="GO" id="GO:0000398">
    <property type="term" value="P:mRNA splicing, via spliceosome"/>
    <property type="evidence" value="ECO:0007669"/>
    <property type="project" value="InterPro"/>
</dbReference>
<sequence length="91" mass="10173">MSSSEPLSPPSQAEPESKQRYDPSSFLHEITGNNVIVKLHSGIEYHGRLQSVDGFMNIALESTKEVINKKEIMDWGDVFLRGHNVIYISAA</sequence>
<dbReference type="InterPro" id="IPR016487">
    <property type="entry name" value="Lsm6/sSmF"/>
</dbReference>
<dbReference type="CDD" id="cd01726">
    <property type="entry name" value="LSm6"/>
    <property type="match status" value="1"/>
</dbReference>
<dbReference type="PANTHER" id="PTHR11021">
    <property type="entry name" value="SMALL NUCLEAR RIBONUCLEOPROTEIN F SNRNP-F"/>
    <property type="match status" value="1"/>
</dbReference>
<keyword evidence="17" id="KW-1185">Reference proteome</keyword>
<evidence type="ECO:0000256" key="3">
    <source>
        <dbReference type="ARBA" id="ARBA00007927"/>
    </source>
</evidence>
<dbReference type="GO" id="GO:0030490">
    <property type="term" value="P:maturation of SSU-rRNA"/>
    <property type="evidence" value="ECO:0007669"/>
    <property type="project" value="TreeGrafter"/>
</dbReference>
<comment type="subcellular location">
    <subcellularLocation>
        <location evidence="2">Cytoplasm</location>
    </subcellularLocation>
    <subcellularLocation>
        <location evidence="1 13">Nucleus</location>
    </subcellularLocation>
</comment>
<dbReference type="GO" id="GO:0008033">
    <property type="term" value="P:tRNA processing"/>
    <property type="evidence" value="ECO:0007669"/>
    <property type="project" value="UniProtKB-KW"/>
</dbReference>
<dbReference type="SUPFAM" id="SSF50182">
    <property type="entry name" value="Sm-like ribonucleoproteins"/>
    <property type="match status" value="1"/>
</dbReference>
<evidence type="ECO:0000313" key="17">
    <source>
        <dbReference type="Proteomes" id="UP000398389"/>
    </source>
</evidence>
<evidence type="ECO:0000256" key="14">
    <source>
        <dbReference type="SAM" id="MobiDB-lite"/>
    </source>
</evidence>
<dbReference type="GO" id="GO:0005730">
    <property type="term" value="C:nucleolus"/>
    <property type="evidence" value="ECO:0007669"/>
    <property type="project" value="TreeGrafter"/>
</dbReference>
<dbReference type="FunFam" id="2.30.30.100:FF:000037">
    <property type="entry name" value="U6 snRNA-associated Sm-like protein LSm6"/>
    <property type="match status" value="1"/>
</dbReference>
<protein>
    <recommendedName>
        <fullName evidence="15">Sm domain-containing protein</fullName>
    </recommendedName>
</protein>
<dbReference type="GO" id="GO:0005681">
    <property type="term" value="C:spliceosomal complex"/>
    <property type="evidence" value="ECO:0007669"/>
    <property type="project" value="UniProtKB-KW"/>
</dbReference>
<dbReference type="PANTHER" id="PTHR11021:SF1">
    <property type="entry name" value="U6 SNRNA-ASSOCIATED SM-LIKE PROTEIN LSM6"/>
    <property type="match status" value="1"/>
</dbReference>
<dbReference type="GO" id="GO:0000932">
    <property type="term" value="C:P-body"/>
    <property type="evidence" value="ECO:0007669"/>
    <property type="project" value="TreeGrafter"/>
</dbReference>
<keyword evidence="6 13" id="KW-0507">mRNA processing</keyword>
<reference evidence="16 17" key="1">
    <citation type="submission" date="2019-09" db="EMBL/GenBank/DDBJ databases">
        <authorList>
            <person name="Brejova B."/>
        </authorList>
    </citation>
    <scope>NUCLEOTIDE SEQUENCE [LARGE SCALE GENOMIC DNA]</scope>
</reference>
<dbReference type="Gene3D" id="2.30.30.100">
    <property type="match status" value="1"/>
</dbReference>
<evidence type="ECO:0000256" key="6">
    <source>
        <dbReference type="ARBA" id="ARBA00022664"/>
    </source>
</evidence>